<comment type="caution">
    <text evidence="8">The sequence shown here is derived from an EMBL/GenBank/DDBJ whole genome shotgun (WGS) entry which is preliminary data.</text>
</comment>
<evidence type="ECO:0000256" key="3">
    <source>
        <dbReference type="ARBA" id="ARBA00022763"/>
    </source>
</evidence>
<evidence type="ECO:0000256" key="2">
    <source>
        <dbReference type="ARBA" id="ARBA00022759"/>
    </source>
</evidence>
<protein>
    <recommendedName>
        <fullName evidence="6">Very short patch repair endonuclease</fullName>
        <ecNumber evidence="6">3.1.-.-</ecNumber>
    </recommendedName>
</protein>
<evidence type="ECO:0000256" key="6">
    <source>
        <dbReference type="PIRNR" id="PIRNR018267"/>
    </source>
</evidence>
<comment type="function">
    <text evidence="6">May nick specific sequences that contain T:G mispairs resulting from m5C-deamination.</text>
</comment>
<keyword evidence="5 6" id="KW-0234">DNA repair</keyword>
<evidence type="ECO:0000256" key="1">
    <source>
        <dbReference type="ARBA" id="ARBA00022722"/>
    </source>
</evidence>
<dbReference type="PIRSF" id="PIRSF018267">
    <property type="entry name" value="VSR_endonuc"/>
    <property type="match status" value="1"/>
</dbReference>
<proteinExistence type="inferred from homology"/>
<dbReference type="GO" id="GO:0004519">
    <property type="term" value="F:endonuclease activity"/>
    <property type="evidence" value="ECO:0007669"/>
    <property type="project" value="UniProtKB-KW"/>
</dbReference>
<dbReference type="Proteomes" id="UP001321186">
    <property type="component" value="Unassembled WGS sequence"/>
</dbReference>
<sequence length="141" mass="17253">MDKLTKEQRRKNMQAVKATGSKIETTLAKELWRLGHRYRKNDKTVFGKPDLTFKRYKLAIFVDSEFWHGKDWTKRKHDHKSNQDFWHKKIERNRQRDREVNKQLLKDGWKVLRFWGKDINKNLRTCTDIILLTIDEIKREN</sequence>
<dbReference type="InterPro" id="IPR011335">
    <property type="entry name" value="Restrct_endonuc-II-like"/>
</dbReference>
<evidence type="ECO:0000259" key="7">
    <source>
        <dbReference type="Pfam" id="PF04480"/>
    </source>
</evidence>
<accession>A0ABT4JC15</accession>
<dbReference type="EMBL" id="JAANOH010000001">
    <property type="protein sequence ID" value="MCZ2473845.1"/>
    <property type="molecule type" value="Genomic_DNA"/>
</dbReference>
<keyword evidence="3 6" id="KW-0227">DNA damage</keyword>
<dbReference type="CDD" id="cd00221">
    <property type="entry name" value="Vsr"/>
    <property type="match status" value="1"/>
</dbReference>
<dbReference type="NCBIfam" id="TIGR00632">
    <property type="entry name" value="vsr"/>
    <property type="match status" value="1"/>
</dbReference>
<evidence type="ECO:0000313" key="9">
    <source>
        <dbReference type="Proteomes" id="UP001321186"/>
    </source>
</evidence>
<evidence type="ECO:0000313" key="8">
    <source>
        <dbReference type="EMBL" id="MCZ2473845.1"/>
    </source>
</evidence>
<name>A0ABT4JC15_9BACT</name>
<dbReference type="Pfam" id="PF03852">
    <property type="entry name" value="Vsr"/>
    <property type="match status" value="1"/>
</dbReference>
<evidence type="ECO:0000256" key="4">
    <source>
        <dbReference type="ARBA" id="ARBA00022801"/>
    </source>
</evidence>
<dbReference type="SUPFAM" id="SSF52980">
    <property type="entry name" value="Restriction endonuclease-like"/>
    <property type="match status" value="1"/>
</dbReference>
<dbReference type="InterPro" id="IPR007569">
    <property type="entry name" value="DUF559"/>
</dbReference>
<evidence type="ECO:0000256" key="5">
    <source>
        <dbReference type="ARBA" id="ARBA00023204"/>
    </source>
</evidence>
<dbReference type="EC" id="3.1.-.-" evidence="6"/>
<keyword evidence="2 6" id="KW-0255">Endonuclease</keyword>
<dbReference type="Pfam" id="PF04480">
    <property type="entry name" value="DUF559"/>
    <property type="match status" value="1"/>
</dbReference>
<gene>
    <name evidence="8" type="primary">vsr</name>
    <name evidence="8" type="ORF">G9H61_00185</name>
</gene>
<organism evidence="8 9">
    <name type="scientific">Aquirufa ecclesiirivi</name>
    <dbReference type="NCBI Taxonomy" id="2715124"/>
    <lineage>
        <taxon>Bacteria</taxon>
        <taxon>Pseudomonadati</taxon>
        <taxon>Bacteroidota</taxon>
        <taxon>Cytophagia</taxon>
        <taxon>Cytophagales</taxon>
        <taxon>Flectobacillaceae</taxon>
        <taxon>Aquirufa</taxon>
    </lineage>
</organism>
<keyword evidence="1 6" id="KW-0540">Nuclease</keyword>
<comment type="similarity">
    <text evidence="6">Belongs to the vsr family.</text>
</comment>
<dbReference type="InterPro" id="IPR004603">
    <property type="entry name" value="DNA_mismatch_endonuc_vsr"/>
</dbReference>
<keyword evidence="4 6" id="KW-0378">Hydrolase</keyword>
<reference evidence="8 9" key="1">
    <citation type="submission" date="2020-03" db="EMBL/GenBank/DDBJ databases">
        <authorList>
            <person name="Pitt A."/>
            <person name="Hahn M.W."/>
        </authorList>
    </citation>
    <scope>NUCLEOTIDE SEQUENCE [LARGE SCALE GENOMIC DNA]</scope>
    <source>
        <strain evidence="8 9">5A-MARBSE</strain>
    </source>
</reference>
<dbReference type="Gene3D" id="3.40.960.10">
    <property type="entry name" value="VSR Endonuclease"/>
    <property type="match status" value="1"/>
</dbReference>
<keyword evidence="9" id="KW-1185">Reference proteome</keyword>
<feature type="domain" description="DUF559" evidence="7">
    <location>
        <begin position="92"/>
        <end position="133"/>
    </location>
</feature>